<dbReference type="PROSITE" id="PS51257">
    <property type="entry name" value="PROKAR_LIPOPROTEIN"/>
    <property type="match status" value="1"/>
</dbReference>
<feature type="region of interest" description="Disordered" evidence="1">
    <location>
        <begin position="121"/>
        <end position="140"/>
    </location>
</feature>
<keyword evidence="3" id="KW-1185">Reference proteome</keyword>
<protein>
    <submittedName>
        <fullName evidence="2">Uncharacterized protein</fullName>
    </submittedName>
</protein>
<feature type="region of interest" description="Disordered" evidence="1">
    <location>
        <begin position="280"/>
        <end position="327"/>
    </location>
</feature>
<organism evidence="2 3">
    <name type="scientific">Vitrella brassicaformis (strain CCMP3155)</name>
    <dbReference type="NCBI Taxonomy" id="1169540"/>
    <lineage>
        <taxon>Eukaryota</taxon>
        <taxon>Sar</taxon>
        <taxon>Alveolata</taxon>
        <taxon>Colpodellida</taxon>
        <taxon>Vitrellaceae</taxon>
        <taxon>Vitrella</taxon>
    </lineage>
</organism>
<name>A0A0G4GPK0_VITBC</name>
<feature type="compositionally biased region" description="Pro residues" evidence="1">
    <location>
        <begin position="449"/>
        <end position="459"/>
    </location>
</feature>
<feature type="compositionally biased region" description="Low complexity" evidence="1">
    <location>
        <begin position="155"/>
        <end position="171"/>
    </location>
</feature>
<dbReference type="AlphaFoldDB" id="A0A0G4GPK0"/>
<dbReference type="InParanoid" id="A0A0G4GPK0"/>
<proteinExistence type="predicted"/>
<feature type="compositionally biased region" description="Low complexity" evidence="1">
    <location>
        <begin position="58"/>
        <end position="70"/>
    </location>
</feature>
<dbReference type="Proteomes" id="UP000041254">
    <property type="component" value="Unassembled WGS sequence"/>
</dbReference>
<accession>A0A0G4GPK0</accession>
<feature type="region of interest" description="Disordered" evidence="1">
    <location>
        <begin position="36"/>
        <end position="82"/>
    </location>
</feature>
<evidence type="ECO:0000313" key="2">
    <source>
        <dbReference type="EMBL" id="CEM32283.1"/>
    </source>
</evidence>
<feature type="compositionally biased region" description="Low complexity" evidence="1">
    <location>
        <begin position="121"/>
        <end position="139"/>
    </location>
</feature>
<feature type="region of interest" description="Disordered" evidence="1">
    <location>
        <begin position="150"/>
        <end position="171"/>
    </location>
</feature>
<feature type="compositionally biased region" description="Low complexity" evidence="1">
    <location>
        <begin position="653"/>
        <end position="662"/>
    </location>
</feature>
<feature type="region of interest" description="Disordered" evidence="1">
    <location>
        <begin position="601"/>
        <end position="735"/>
    </location>
</feature>
<sequence>MTEARELALDILFTLGDDSRGLSFGAHGTVACRGVVRKAPPQPSPSCSPDSDEQTAVSDSSRGSDSEASGKTPSSRGNGGRFVPQLARLADCLRVLQEGHLRLQQGSHKVYLPNSMGIEDAPVASSTDDTAADGAAPDGQGHVATLRETKRAVKGAAGPSTSTTSSSPDSSGSITAFCEWIEVQEDSLGPFVQLQLAKVPVVSSQRSGGDAEMAREGSAGRKGAKSRRQGAVEEDATHTGAYGVKRVAGEDMSSAPLAPSQPSGQSLCVDTAPAVIEQIRNNRVPSSPAKLRKPAVSDALSPQSRQADDETHSHGAAADAHHEGKLDEKVAKRCSTLGDWRQRLAAVAQYRATHTMRITEVCKMVNWSQTRYSDANKYLKEAEECISNVNLDYQHRLKLLQLLESDSTLISEFKKFVDKLTQEAPPDPRFPSAIRKRARSRGGQRSAPHSPPPQAPHPPASDHVDAATAASAAAPTAADPSAMHMGGMHGYHGGYVPYPHPAHSAAAGGMDGSFGGYYGYGGAMGGGGYECAGAGSGGGGWYGQPSVGGYRPHHLPHSHAGYGRPGPYQMPYHSDGMYTYGTVGPHYGVVPSPYGGYPPSLPPYLPPSNPSQPPFDFSNTLSPYYTRRDTHQPSHQAPEPSASPSPSPPMWLADGAADAADGAGDDVGDAANGAGVKEESESGGGGGSSGDAANGNVSTQEGEGASVYATGSGSGSGSGNGGGVNGSIASVCGEA</sequence>
<dbReference type="VEuPathDB" id="CryptoDB:Vbra_991"/>
<feature type="region of interest" description="Disordered" evidence="1">
    <location>
        <begin position="200"/>
        <end position="243"/>
    </location>
</feature>
<dbReference type="EMBL" id="CDMY01000748">
    <property type="protein sequence ID" value="CEM32283.1"/>
    <property type="molecule type" value="Genomic_DNA"/>
</dbReference>
<gene>
    <name evidence="2" type="ORF">Vbra_991</name>
</gene>
<feature type="compositionally biased region" description="Gly residues" evidence="1">
    <location>
        <begin position="712"/>
        <end position="725"/>
    </location>
</feature>
<evidence type="ECO:0000313" key="3">
    <source>
        <dbReference type="Proteomes" id="UP000041254"/>
    </source>
</evidence>
<evidence type="ECO:0000256" key="1">
    <source>
        <dbReference type="SAM" id="MobiDB-lite"/>
    </source>
</evidence>
<feature type="compositionally biased region" description="Basic and acidic residues" evidence="1">
    <location>
        <begin position="306"/>
        <end position="327"/>
    </location>
</feature>
<feature type="compositionally biased region" description="Low complexity" evidence="1">
    <location>
        <begin position="466"/>
        <end position="478"/>
    </location>
</feature>
<feature type="compositionally biased region" description="Pro residues" evidence="1">
    <location>
        <begin position="601"/>
        <end position="613"/>
    </location>
</feature>
<feature type="region of interest" description="Disordered" evidence="1">
    <location>
        <begin position="422"/>
        <end position="478"/>
    </location>
</feature>
<reference evidence="2 3" key="1">
    <citation type="submission" date="2014-11" db="EMBL/GenBank/DDBJ databases">
        <authorList>
            <person name="Zhu J."/>
            <person name="Qi W."/>
            <person name="Song R."/>
        </authorList>
    </citation>
    <scope>NUCLEOTIDE SEQUENCE [LARGE SCALE GENOMIC DNA]</scope>
</reference>